<dbReference type="GO" id="GO:0000272">
    <property type="term" value="P:polysaccharide catabolic process"/>
    <property type="evidence" value="ECO:0007669"/>
    <property type="project" value="UniProtKB-KW"/>
</dbReference>
<evidence type="ECO:0000256" key="7">
    <source>
        <dbReference type="ARBA" id="ARBA00023239"/>
    </source>
</evidence>
<comment type="subcellular location">
    <subcellularLocation>
        <location evidence="1 11">Secreted</location>
    </subcellularLocation>
</comment>
<keyword evidence="7 11" id="KW-0456">Lyase</keyword>
<dbReference type="InterPro" id="IPR012334">
    <property type="entry name" value="Pectin_lyas_fold"/>
</dbReference>
<dbReference type="InterPro" id="IPR045032">
    <property type="entry name" value="PEL"/>
</dbReference>
<evidence type="ECO:0000256" key="9">
    <source>
        <dbReference type="ARBA" id="ARBA00037631"/>
    </source>
</evidence>
<keyword evidence="3 11" id="KW-0964">Secreted</keyword>
<comment type="catalytic activity">
    <reaction evidence="8">
        <text>Eliminative cleavage of (1-&gt;4)-alpha-D-galacturonan methyl ester to give oligosaccharides with 4-deoxy-6-O-methyl-alpha-D-galact-4-enuronosyl groups at their non-reducing ends.</text>
        <dbReference type="EC" id="4.2.2.10"/>
    </reaction>
</comment>
<keyword evidence="6" id="KW-0325">Glycoprotein</keyword>
<dbReference type="OrthoDB" id="1637350at2759"/>
<keyword evidence="11" id="KW-0624">Polysaccharide degradation</keyword>
<comment type="function">
    <text evidence="9">Pectinolytic enzymes consist of four classes of enzymes: pectin lyase, polygalacturonase, pectin methylesterase and rhamnogalacturonase. Among pectinolytic enzymes, pectin lyase is the most important in depolymerization of pectin, since it cleaves internal glycosidic bonds of highly methylated pectins.</text>
</comment>
<dbReference type="Gene3D" id="2.160.20.10">
    <property type="entry name" value="Single-stranded right-handed beta-helix, Pectin lyase-like"/>
    <property type="match status" value="1"/>
</dbReference>
<dbReference type="GO" id="GO:0030570">
    <property type="term" value="F:pectate lyase activity"/>
    <property type="evidence" value="ECO:0007669"/>
    <property type="project" value="InterPro"/>
</dbReference>
<keyword evidence="13" id="KW-1185">Reference proteome</keyword>
<proteinExistence type="inferred from homology"/>
<dbReference type="SMART" id="SM00656">
    <property type="entry name" value="Amb_all"/>
    <property type="match status" value="1"/>
</dbReference>
<evidence type="ECO:0000256" key="11">
    <source>
        <dbReference type="RuleBase" id="RU361173"/>
    </source>
</evidence>
<keyword evidence="11" id="KW-0119">Carbohydrate metabolism</keyword>
<organism evidence="12 13">
    <name type="scientific">Didymella rabiei</name>
    <name type="common">Chickpea ascochyta blight fungus</name>
    <name type="synonym">Mycosphaerella rabiei</name>
    <dbReference type="NCBI Taxonomy" id="5454"/>
    <lineage>
        <taxon>Eukaryota</taxon>
        <taxon>Fungi</taxon>
        <taxon>Dikarya</taxon>
        <taxon>Ascomycota</taxon>
        <taxon>Pezizomycotina</taxon>
        <taxon>Dothideomycetes</taxon>
        <taxon>Pleosporomycetidae</taxon>
        <taxon>Pleosporales</taxon>
        <taxon>Pleosporineae</taxon>
        <taxon>Didymellaceae</taxon>
        <taxon>Ascochyta</taxon>
    </lineage>
</organism>
<name>A0A163G079_DIDRA</name>
<evidence type="ECO:0000256" key="4">
    <source>
        <dbReference type="ARBA" id="ARBA00022729"/>
    </source>
</evidence>
<evidence type="ECO:0000256" key="2">
    <source>
        <dbReference type="ARBA" id="ARBA00010980"/>
    </source>
</evidence>
<dbReference type="Pfam" id="PF00544">
    <property type="entry name" value="Pectate_lyase_4"/>
    <property type="match status" value="1"/>
</dbReference>
<keyword evidence="4" id="KW-0732">Signal</keyword>
<evidence type="ECO:0000256" key="1">
    <source>
        <dbReference type="ARBA" id="ARBA00004613"/>
    </source>
</evidence>
<dbReference type="GO" id="GO:0005576">
    <property type="term" value="C:extracellular region"/>
    <property type="evidence" value="ECO:0007669"/>
    <property type="project" value="UniProtKB-SubCell"/>
</dbReference>
<dbReference type="Proteomes" id="UP000076837">
    <property type="component" value="Unassembled WGS sequence"/>
</dbReference>
<dbReference type="EMBL" id="JYNV01000155">
    <property type="protein sequence ID" value="KZM24616.1"/>
    <property type="molecule type" value="Genomic_DNA"/>
</dbReference>
<protein>
    <recommendedName>
        <fullName evidence="10">pectin lyase</fullName>
        <ecNumber evidence="10">4.2.2.10</ecNumber>
    </recommendedName>
</protein>
<dbReference type="GO" id="GO:0047490">
    <property type="term" value="F:pectin lyase activity"/>
    <property type="evidence" value="ECO:0007669"/>
    <property type="project" value="UniProtKB-EC"/>
</dbReference>
<keyword evidence="5" id="KW-1015">Disulfide bond</keyword>
<dbReference type="InterPro" id="IPR011050">
    <property type="entry name" value="Pectin_lyase_fold/virulence"/>
</dbReference>
<gene>
    <name evidence="12" type="ORF">ST47_g4248</name>
</gene>
<dbReference type="SUPFAM" id="SSF51126">
    <property type="entry name" value="Pectin lyase-like"/>
    <property type="match status" value="1"/>
</dbReference>
<evidence type="ECO:0000256" key="10">
    <source>
        <dbReference type="ARBA" id="ARBA00039082"/>
    </source>
</evidence>
<evidence type="ECO:0000256" key="6">
    <source>
        <dbReference type="ARBA" id="ARBA00023180"/>
    </source>
</evidence>
<accession>A0A163G079</accession>
<dbReference type="EC" id="4.2.2.10" evidence="10"/>
<comment type="similarity">
    <text evidence="2 11">Belongs to the polysaccharide lyase 1 family.</text>
</comment>
<comment type="caution">
    <text evidence="12">The sequence shown here is derived from an EMBL/GenBank/DDBJ whole genome shotgun (WGS) entry which is preliminary data.</text>
</comment>
<dbReference type="InterPro" id="IPR002022">
    <property type="entry name" value="Pec_lyase"/>
</dbReference>
<evidence type="ECO:0000256" key="3">
    <source>
        <dbReference type="ARBA" id="ARBA00022525"/>
    </source>
</evidence>
<reference evidence="12 13" key="1">
    <citation type="journal article" date="2016" name="Sci. Rep.">
        <title>Draft genome sequencing and secretome analysis of fungal phytopathogen Ascochyta rabiei provides insight into the necrotrophic effector repertoire.</title>
        <authorList>
            <person name="Verma S."/>
            <person name="Gazara R.K."/>
            <person name="Nizam S."/>
            <person name="Parween S."/>
            <person name="Chattopadhyay D."/>
            <person name="Verma P.K."/>
        </authorList>
    </citation>
    <scope>NUCLEOTIDE SEQUENCE [LARGE SCALE GENOMIC DNA]</scope>
    <source>
        <strain evidence="12 13">ArDII</strain>
    </source>
</reference>
<dbReference type="AlphaFoldDB" id="A0A163G079"/>
<dbReference type="PANTHER" id="PTHR31683">
    <property type="entry name" value="PECTATE LYASE 18-RELATED"/>
    <property type="match status" value="1"/>
</dbReference>
<dbReference type="PANTHER" id="PTHR31683:SF67">
    <property type="entry name" value="PECTIN LYASE F-RELATED"/>
    <property type="match status" value="1"/>
</dbReference>
<evidence type="ECO:0000313" key="12">
    <source>
        <dbReference type="EMBL" id="KZM24616.1"/>
    </source>
</evidence>
<dbReference type="FunFam" id="2.160.20.10:FF:000003">
    <property type="entry name" value="Pectin lyase F"/>
    <property type="match status" value="1"/>
</dbReference>
<dbReference type="STRING" id="5454.A0A163G079"/>
<sequence length="379" mass="39923">MLSKLLLLSLLASSVAAAGVTGTPFGFAAATTGGGDTEPVYPTTTEELTNYLTDDEARVIVLNKEFNFIGTEGEKTEDGCRPDSNKCPGDGGQDAINGADWCTKSDYPSVSVTYDLAALTPINVGSNKSIVGEGTKGVIRGKGIRFANGAQNVIVQNILFTELNPQYIWGGDAITLAGTDLIWIDHVKTSLIGRQHIVAGYDPSNRVTISNTEIDGSTSWSASCDNHHYWALLLIGSDDKITFANNYIHHTSGRSPKVGGTDKGTLLHAYNNYWYDNTGHAFSVAPEENGRVLAEGNVFESVTKPIEDGVDFLYAATDDGAACSSPLGRTCQANQLTSSGDWSGSATDFLSGFADEGVEAKAASEVAASVKSNAGVGKL</sequence>
<evidence type="ECO:0000313" key="13">
    <source>
        <dbReference type="Proteomes" id="UP000076837"/>
    </source>
</evidence>
<evidence type="ECO:0000256" key="8">
    <source>
        <dbReference type="ARBA" id="ARBA00036818"/>
    </source>
</evidence>
<evidence type="ECO:0000256" key="5">
    <source>
        <dbReference type="ARBA" id="ARBA00023157"/>
    </source>
</evidence>